<keyword evidence="3" id="KW-0413">Isomerase</keyword>
<dbReference type="eggNOG" id="COG3457">
    <property type="taxonomic scope" value="Bacteria"/>
</dbReference>
<dbReference type="Proteomes" id="UP000004095">
    <property type="component" value="Unassembled WGS sequence"/>
</dbReference>
<dbReference type="InterPro" id="IPR029066">
    <property type="entry name" value="PLP-binding_barrel"/>
</dbReference>
<evidence type="ECO:0000256" key="1">
    <source>
        <dbReference type="ARBA" id="ARBA00001933"/>
    </source>
</evidence>
<dbReference type="SUPFAM" id="SSF51419">
    <property type="entry name" value="PLP-binding barrel"/>
    <property type="match status" value="1"/>
</dbReference>
<reference evidence="5 6" key="1">
    <citation type="submission" date="2007-01" db="EMBL/GenBank/DDBJ databases">
        <authorList>
            <person name="Haygood M."/>
            <person name="Podell S."/>
            <person name="Anderson C."/>
            <person name="Hopkinson B."/>
            <person name="Roe K."/>
            <person name="Barbeau K."/>
            <person name="Gaasterland T."/>
            <person name="Ferriera S."/>
            <person name="Johnson J."/>
            <person name="Kravitz S."/>
            <person name="Beeson K."/>
            <person name="Sutton G."/>
            <person name="Rogers Y.-H."/>
            <person name="Friedman R."/>
            <person name="Frazier M."/>
            <person name="Venter J.C."/>
        </authorList>
    </citation>
    <scope>NUCLEOTIDE SEQUENCE [LARGE SCALE GENOMIC DNA]</scope>
    <source>
        <strain evidence="5 6">ATCC 23134</strain>
    </source>
</reference>
<accession>A1ZXV3</accession>
<keyword evidence="6" id="KW-1185">Reference proteome</keyword>
<proteinExistence type="predicted"/>
<dbReference type="EMBL" id="AAWS01000061">
    <property type="protein sequence ID" value="EAY24782.1"/>
    <property type="molecule type" value="Genomic_DNA"/>
</dbReference>
<comment type="cofactor">
    <cofactor evidence="1">
        <name>pyridoxal 5'-phosphate</name>
        <dbReference type="ChEBI" id="CHEBI:597326"/>
    </cofactor>
</comment>
<dbReference type="InterPro" id="IPR000821">
    <property type="entry name" value="Ala_racemase"/>
</dbReference>
<evidence type="ECO:0000313" key="6">
    <source>
        <dbReference type="Proteomes" id="UP000004095"/>
    </source>
</evidence>
<dbReference type="PANTHER" id="PTHR30511:SF3">
    <property type="entry name" value="LYSINE RACEMASE"/>
    <property type="match status" value="1"/>
</dbReference>
<dbReference type="AlphaFoldDB" id="A1ZXV3"/>
<evidence type="ECO:0000313" key="5">
    <source>
        <dbReference type="EMBL" id="EAY24782.1"/>
    </source>
</evidence>
<sequence length="303" mass="34103">MCDSRISNLKLIKKINKDITTVYIKPPAKRSIKSIVTYADVSLNTEYFTIKLLSEEAQRQNKTHRVVIMLELGDLREGVMREEIIDFYEKIFQLPNIKVVGLGTNLNCLHGVMPSEDKLIQLSLYKQIIELKFKRKIPFISAGTTVTLPLLLHKQLPDGVNHFRLGEALFWGNNLFDSSIIEGMETDVLELFAEIIEVNEKPVVPAGVLAENPSGEVFDVSEEDFGRTTFRGILDVGLLDINPDFLIPQDKDLEVVGASSDMLILDLKDNGKNYKVGDLVAFKLKYMGALGLLNSNYIEKVVE</sequence>
<protein>
    <recommendedName>
        <fullName evidence="4">Alanine racemase N-terminal domain-containing protein</fullName>
    </recommendedName>
</protein>
<gene>
    <name evidence="5" type="ORF">M23134_04565</name>
</gene>
<evidence type="ECO:0000256" key="2">
    <source>
        <dbReference type="ARBA" id="ARBA00022898"/>
    </source>
</evidence>
<organism evidence="5 6">
    <name type="scientific">Microscilla marina ATCC 23134</name>
    <dbReference type="NCBI Taxonomy" id="313606"/>
    <lineage>
        <taxon>Bacteria</taxon>
        <taxon>Pseudomonadati</taxon>
        <taxon>Bacteroidota</taxon>
        <taxon>Cytophagia</taxon>
        <taxon>Cytophagales</taxon>
        <taxon>Microscillaceae</taxon>
        <taxon>Microscilla</taxon>
    </lineage>
</organism>
<feature type="domain" description="Alanine racemase N-terminal" evidence="4">
    <location>
        <begin position="28"/>
        <end position="171"/>
    </location>
</feature>
<dbReference type="GO" id="GO:0008784">
    <property type="term" value="F:alanine racemase activity"/>
    <property type="evidence" value="ECO:0007669"/>
    <property type="project" value="TreeGrafter"/>
</dbReference>
<comment type="caution">
    <text evidence="5">The sequence shown here is derived from an EMBL/GenBank/DDBJ whole genome shotgun (WGS) entry which is preliminary data.</text>
</comment>
<name>A1ZXV3_MICM2</name>
<dbReference type="PANTHER" id="PTHR30511">
    <property type="entry name" value="ALANINE RACEMASE"/>
    <property type="match status" value="1"/>
</dbReference>
<keyword evidence="2" id="KW-0663">Pyridoxal phosphate</keyword>
<dbReference type="GO" id="GO:0030170">
    <property type="term" value="F:pyridoxal phosphate binding"/>
    <property type="evidence" value="ECO:0007669"/>
    <property type="project" value="TreeGrafter"/>
</dbReference>
<evidence type="ECO:0000256" key="3">
    <source>
        <dbReference type="ARBA" id="ARBA00023235"/>
    </source>
</evidence>
<dbReference type="InterPro" id="IPR001608">
    <property type="entry name" value="Ala_racemase_N"/>
</dbReference>
<dbReference type="Pfam" id="PF01168">
    <property type="entry name" value="Ala_racemase_N"/>
    <property type="match status" value="1"/>
</dbReference>
<dbReference type="GO" id="GO:0005829">
    <property type="term" value="C:cytosol"/>
    <property type="evidence" value="ECO:0007669"/>
    <property type="project" value="TreeGrafter"/>
</dbReference>
<evidence type="ECO:0000259" key="4">
    <source>
        <dbReference type="Pfam" id="PF01168"/>
    </source>
</evidence>
<dbReference type="Gene3D" id="3.20.20.10">
    <property type="entry name" value="Alanine racemase"/>
    <property type="match status" value="1"/>
</dbReference>